<dbReference type="RefSeq" id="WP_099863815.1">
    <property type="nucleotide sequence ID" value="NZ_PEOG01000088.1"/>
</dbReference>
<dbReference type="Pfam" id="PF14023">
    <property type="entry name" value="Bestrophin-like"/>
    <property type="match status" value="1"/>
</dbReference>
<protein>
    <recommendedName>
        <fullName evidence="4">DUF4239 domain-containing protein</fullName>
    </recommendedName>
</protein>
<keyword evidence="3" id="KW-1185">Reference proteome</keyword>
<feature type="transmembrane region" description="Helical" evidence="1">
    <location>
        <begin position="216"/>
        <end position="234"/>
    </location>
</feature>
<evidence type="ECO:0000256" key="1">
    <source>
        <dbReference type="SAM" id="Phobius"/>
    </source>
</evidence>
<dbReference type="AlphaFoldDB" id="A0A2G9C5N0"/>
<evidence type="ECO:0000313" key="3">
    <source>
        <dbReference type="Proteomes" id="UP000231501"/>
    </source>
</evidence>
<keyword evidence="1" id="KW-0812">Transmembrane</keyword>
<name>A0A2G9C5N0_9BURK</name>
<evidence type="ECO:0008006" key="4">
    <source>
        <dbReference type="Google" id="ProtNLM"/>
    </source>
</evidence>
<gene>
    <name evidence="2" type="ORF">CS062_22305</name>
</gene>
<keyword evidence="1" id="KW-1133">Transmembrane helix</keyword>
<reference evidence="2 3" key="1">
    <citation type="submission" date="2017-11" db="EMBL/GenBank/DDBJ databases">
        <title>Draft genome sequence of Mitsuaria sp. HWN-4.</title>
        <authorList>
            <person name="Gundlapally S.R."/>
        </authorList>
    </citation>
    <scope>NUCLEOTIDE SEQUENCE [LARGE SCALE GENOMIC DNA]</scope>
    <source>
        <strain evidence="2 3">HWN-4</strain>
    </source>
</reference>
<dbReference type="OrthoDB" id="8595256at2"/>
<feature type="transmembrane region" description="Helical" evidence="1">
    <location>
        <begin position="189"/>
        <end position="209"/>
    </location>
</feature>
<dbReference type="Proteomes" id="UP000231501">
    <property type="component" value="Unassembled WGS sequence"/>
</dbReference>
<keyword evidence="1" id="KW-0472">Membrane</keyword>
<feature type="transmembrane region" description="Helical" evidence="1">
    <location>
        <begin position="6"/>
        <end position="27"/>
    </location>
</feature>
<sequence length="266" mass="29378">MPLWLYHLPVWQFGSLLLASWIIPALASFELVHRLWKPRFDDTDKGLALTLLALVATLNSLLLAFCAVSVWESFRSADSAVSNEAVTLSALSRDLAVMGTPPALEARERVRAYTRSILDEEWKDMQGTPGGTGAAGGGLHVNRIFRAVQRIEPGSAAQEALLHEIWARTNEMLKFRRERVSASESTVPASLWFVVIAGGVMSLMPLLVLPATGFNRAAVIFLSFSTGLVFFFIAQMDRPFVGDLSISPRPYERTLSGMETWDQGPR</sequence>
<proteinExistence type="predicted"/>
<accession>A0A2G9C5N0</accession>
<organism evidence="2 3">
    <name type="scientific">Roseateles chitinivorans</name>
    <dbReference type="NCBI Taxonomy" id="2917965"/>
    <lineage>
        <taxon>Bacteria</taxon>
        <taxon>Pseudomonadati</taxon>
        <taxon>Pseudomonadota</taxon>
        <taxon>Betaproteobacteria</taxon>
        <taxon>Burkholderiales</taxon>
        <taxon>Sphaerotilaceae</taxon>
        <taxon>Roseateles</taxon>
    </lineage>
</organism>
<evidence type="ECO:0000313" key="2">
    <source>
        <dbReference type="EMBL" id="PIM50944.1"/>
    </source>
</evidence>
<feature type="transmembrane region" description="Helical" evidence="1">
    <location>
        <begin position="47"/>
        <end position="71"/>
    </location>
</feature>
<dbReference type="InterPro" id="IPR025333">
    <property type="entry name" value="DUF4239"/>
</dbReference>
<dbReference type="EMBL" id="PEOG01000088">
    <property type="protein sequence ID" value="PIM50944.1"/>
    <property type="molecule type" value="Genomic_DNA"/>
</dbReference>
<comment type="caution">
    <text evidence="2">The sequence shown here is derived from an EMBL/GenBank/DDBJ whole genome shotgun (WGS) entry which is preliminary data.</text>
</comment>